<accession>A0A1G8I4B1</accession>
<name>A0A1G8I4B1_9PSED</name>
<dbReference type="GO" id="GO:0016020">
    <property type="term" value="C:membrane"/>
    <property type="evidence" value="ECO:0007669"/>
    <property type="project" value="TreeGrafter"/>
</dbReference>
<dbReference type="Proteomes" id="UP000199636">
    <property type="component" value="Unassembled WGS sequence"/>
</dbReference>
<evidence type="ECO:0000259" key="2">
    <source>
        <dbReference type="Pfam" id="PF00561"/>
    </source>
</evidence>
<evidence type="ECO:0000313" key="3">
    <source>
        <dbReference type="EMBL" id="SDI13697.1"/>
    </source>
</evidence>
<dbReference type="OrthoDB" id="5853561at2"/>
<dbReference type="PANTHER" id="PTHR43798">
    <property type="entry name" value="MONOACYLGLYCEROL LIPASE"/>
    <property type="match status" value="1"/>
</dbReference>
<dbReference type="AlphaFoldDB" id="A0A1G8I4B1"/>
<dbReference type="PANTHER" id="PTHR43798:SF31">
    <property type="entry name" value="AB HYDROLASE SUPERFAMILY PROTEIN YCLE"/>
    <property type="match status" value="1"/>
</dbReference>
<sequence length="287" mass="31191">MTAANPSASPEIANRLAVGECTFNYHDRGQGEVILLIHGSGPGVTAWANWRGVIPTLAQRARVIAPDMLGFGYTRCPSQWKLDPATWVQSLIGLLDALHIDQVAIVGNSFGGAIALAFAAAHPQRVSRLVLMGAAGLSFPLTEGLDKVWGYQPSLPAMRELMEVFAYDHSLINDDLVRMRYEASVRDDVQSRFAQLFPAPRQQGVEMLALAEGALSALAHPTLLIHGRDDRVIPLALSERMLRLIPNSQLHVFGGCGHWVQIEKAQAFTRLLVDFLIDEPATAGAQA</sequence>
<dbReference type="Gene3D" id="3.40.50.1820">
    <property type="entry name" value="alpha/beta hydrolase"/>
    <property type="match status" value="1"/>
</dbReference>
<gene>
    <name evidence="3" type="ORF">SAMN05216272_10619</name>
</gene>
<evidence type="ECO:0000256" key="1">
    <source>
        <dbReference type="ARBA" id="ARBA00022801"/>
    </source>
</evidence>
<organism evidence="3 4">
    <name type="scientific">Pseudomonas panipatensis</name>
    <dbReference type="NCBI Taxonomy" id="428992"/>
    <lineage>
        <taxon>Bacteria</taxon>
        <taxon>Pseudomonadati</taxon>
        <taxon>Pseudomonadota</taxon>
        <taxon>Gammaproteobacteria</taxon>
        <taxon>Pseudomonadales</taxon>
        <taxon>Pseudomonadaceae</taxon>
        <taxon>Pseudomonas</taxon>
    </lineage>
</organism>
<keyword evidence="1 3" id="KW-0378">Hydrolase</keyword>
<proteinExistence type="predicted"/>
<dbReference type="InterPro" id="IPR029058">
    <property type="entry name" value="AB_hydrolase_fold"/>
</dbReference>
<dbReference type="EMBL" id="FNDS01000006">
    <property type="protein sequence ID" value="SDI13697.1"/>
    <property type="molecule type" value="Genomic_DNA"/>
</dbReference>
<reference evidence="4" key="1">
    <citation type="submission" date="2016-10" db="EMBL/GenBank/DDBJ databases">
        <authorList>
            <person name="Varghese N."/>
            <person name="Submissions S."/>
        </authorList>
    </citation>
    <scope>NUCLEOTIDE SEQUENCE [LARGE SCALE GENOMIC DNA]</scope>
    <source>
        <strain evidence="4">CCM 7469</strain>
    </source>
</reference>
<dbReference type="SUPFAM" id="SSF53474">
    <property type="entry name" value="alpha/beta-Hydrolases"/>
    <property type="match status" value="1"/>
</dbReference>
<evidence type="ECO:0000313" key="4">
    <source>
        <dbReference type="Proteomes" id="UP000199636"/>
    </source>
</evidence>
<keyword evidence="4" id="KW-1185">Reference proteome</keyword>
<dbReference type="InterPro" id="IPR050266">
    <property type="entry name" value="AB_hydrolase_sf"/>
</dbReference>
<dbReference type="PRINTS" id="PR00111">
    <property type="entry name" value="ABHYDROLASE"/>
</dbReference>
<dbReference type="InterPro" id="IPR000073">
    <property type="entry name" value="AB_hydrolase_1"/>
</dbReference>
<protein>
    <submittedName>
        <fullName evidence="3">2-hydroxymuconate-semialdehyde hydrolase</fullName>
    </submittedName>
</protein>
<dbReference type="RefSeq" id="WP_090263414.1">
    <property type="nucleotide sequence ID" value="NZ_FNDS01000006.1"/>
</dbReference>
<dbReference type="STRING" id="428992.SAMN05216272_10619"/>
<feature type="domain" description="AB hydrolase-1" evidence="2">
    <location>
        <begin position="33"/>
        <end position="265"/>
    </location>
</feature>
<dbReference type="GO" id="GO:0016787">
    <property type="term" value="F:hydrolase activity"/>
    <property type="evidence" value="ECO:0007669"/>
    <property type="project" value="UniProtKB-KW"/>
</dbReference>
<dbReference type="Pfam" id="PF00561">
    <property type="entry name" value="Abhydrolase_1"/>
    <property type="match status" value="1"/>
</dbReference>